<organism evidence="2 3">
    <name type="scientific">Nocardioides potassii</name>
    <dbReference type="NCBI Taxonomy" id="2911371"/>
    <lineage>
        <taxon>Bacteria</taxon>
        <taxon>Bacillati</taxon>
        <taxon>Actinomycetota</taxon>
        <taxon>Actinomycetes</taxon>
        <taxon>Propionibacteriales</taxon>
        <taxon>Nocardioidaceae</taxon>
        <taxon>Nocardioides</taxon>
    </lineage>
</organism>
<dbReference type="Proteomes" id="UP001201161">
    <property type="component" value="Unassembled WGS sequence"/>
</dbReference>
<protein>
    <submittedName>
        <fullName evidence="2">Uncharacterized protein</fullName>
    </submittedName>
</protein>
<proteinExistence type="predicted"/>
<name>A0ABS9HAC6_9ACTN</name>
<evidence type="ECO:0000313" key="3">
    <source>
        <dbReference type="Proteomes" id="UP001201161"/>
    </source>
</evidence>
<dbReference type="EMBL" id="JAKJHZ010000007">
    <property type="protein sequence ID" value="MCF6378160.1"/>
    <property type="molecule type" value="Genomic_DNA"/>
</dbReference>
<reference evidence="2 3" key="1">
    <citation type="submission" date="2022-01" db="EMBL/GenBank/DDBJ databases">
        <title>Nocardioides sp. nov., an actinomycete isolated from mining soil.</title>
        <authorList>
            <person name="Liu L."/>
        </authorList>
    </citation>
    <scope>NUCLEOTIDE SEQUENCE [LARGE SCALE GENOMIC DNA]</scope>
    <source>
        <strain evidence="2 3">KLBMP 9356</strain>
    </source>
</reference>
<accession>A0ABS9HAC6</accession>
<comment type="caution">
    <text evidence="2">The sequence shown here is derived from an EMBL/GenBank/DDBJ whole genome shotgun (WGS) entry which is preliminary data.</text>
</comment>
<sequence>MDTERGDEHQPLTPAERQFLLDSGAPPDSFDPAAQARARASLRRRADETRRKASPELTLAQAAGLLGATEAQVTQWAAELDLYSRHTENGLSFPEWQFPHGQRLPGLRPVLRELGPRMHPHSVEGLLAEVPHEELDNLTAVEWLARGSPTEPVVCLAESSHYDM</sequence>
<feature type="compositionally biased region" description="Basic and acidic residues" evidence="1">
    <location>
        <begin position="1"/>
        <end position="10"/>
    </location>
</feature>
<evidence type="ECO:0000256" key="1">
    <source>
        <dbReference type="SAM" id="MobiDB-lite"/>
    </source>
</evidence>
<feature type="region of interest" description="Disordered" evidence="1">
    <location>
        <begin position="1"/>
        <end position="54"/>
    </location>
</feature>
<keyword evidence="3" id="KW-1185">Reference proteome</keyword>
<gene>
    <name evidence="2" type="ORF">L2K70_11155</name>
</gene>
<feature type="compositionally biased region" description="Basic and acidic residues" evidence="1">
    <location>
        <begin position="44"/>
        <end position="54"/>
    </location>
</feature>
<dbReference type="RefSeq" id="WP_236401912.1">
    <property type="nucleotide sequence ID" value="NZ_JAKJHZ010000007.1"/>
</dbReference>
<evidence type="ECO:0000313" key="2">
    <source>
        <dbReference type="EMBL" id="MCF6378160.1"/>
    </source>
</evidence>